<evidence type="ECO:0000313" key="2">
    <source>
        <dbReference type="EMBL" id="KIJ92724.1"/>
    </source>
</evidence>
<evidence type="ECO:0000256" key="1">
    <source>
        <dbReference type="SAM" id="MobiDB-lite"/>
    </source>
</evidence>
<evidence type="ECO:0000313" key="3">
    <source>
        <dbReference type="Proteomes" id="UP000054477"/>
    </source>
</evidence>
<protein>
    <submittedName>
        <fullName evidence="2">Uncharacterized protein</fullName>
    </submittedName>
</protein>
<feature type="region of interest" description="Disordered" evidence="1">
    <location>
        <begin position="56"/>
        <end position="76"/>
    </location>
</feature>
<gene>
    <name evidence="2" type="ORF">K443DRAFT_13381</name>
</gene>
<sequence>MADSNNDILMLALDSARGSDAQPGPLALKCKHSIGTSNAQAGPSSSNLKCLCNAAARRPKKPKKPSDWHLRQGEVPKEAEKTKAALELHLRILWHLSHQAAIPPAVAEREKAPFKMCFSSERQVKSSVTASLDQNSGLIHDSCTLVEEFLKSLPDGGIISNNIKCMSQSNLQLMFRTVAILGLEQWAPDTLSCDPDSMYNLVHEHIVLIMFEQVSSAFGYSHMGLDLSLIHDFPLM</sequence>
<reference evidence="3" key="2">
    <citation type="submission" date="2015-01" db="EMBL/GenBank/DDBJ databases">
        <title>Evolutionary Origins and Diversification of the Mycorrhizal Mutualists.</title>
        <authorList>
            <consortium name="DOE Joint Genome Institute"/>
            <consortium name="Mycorrhizal Genomics Consortium"/>
            <person name="Kohler A."/>
            <person name="Kuo A."/>
            <person name="Nagy L.G."/>
            <person name="Floudas D."/>
            <person name="Copeland A."/>
            <person name="Barry K.W."/>
            <person name="Cichocki N."/>
            <person name="Veneault-Fourrey C."/>
            <person name="LaButti K."/>
            <person name="Lindquist E.A."/>
            <person name="Lipzen A."/>
            <person name="Lundell T."/>
            <person name="Morin E."/>
            <person name="Murat C."/>
            <person name="Riley R."/>
            <person name="Ohm R."/>
            <person name="Sun H."/>
            <person name="Tunlid A."/>
            <person name="Henrissat B."/>
            <person name="Grigoriev I.V."/>
            <person name="Hibbett D.S."/>
            <person name="Martin F."/>
        </authorList>
    </citation>
    <scope>NUCLEOTIDE SEQUENCE [LARGE SCALE GENOMIC DNA]</scope>
    <source>
        <strain evidence="3">LaAM-08-1</strain>
    </source>
</reference>
<dbReference type="Proteomes" id="UP000054477">
    <property type="component" value="Unassembled WGS sequence"/>
</dbReference>
<dbReference type="EMBL" id="KN838889">
    <property type="protein sequence ID" value="KIJ92724.1"/>
    <property type="molecule type" value="Genomic_DNA"/>
</dbReference>
<feature type="compositionally biased region" description="Basic and acidic residues" evidence="1">
    <location>
        <begin position="64"/>
        <end position="76"/>
    </location>
</feature>
<dbReference type="OrthoDB" id="3056461at2759"/>
<accession>A0A0C9WIC9</accession>
<name>A0A0C9WIC9_9AGAR</name>
<reference evidence="2 3" key="1">
    <citation type="submission" date="2014-04" db="EMBL/GenBank/DDBJ databases">
        <authorList>
            <consortium name="DOE Joint Genome Institute"/>
            <person name="Kuo A."/>
            <person name="Kohler A."/>
            <person name="Nagy L.G."/>
            <person name="Floudas D."/>
            <person name="Copeland A."/>
            <person name="Barry K.W."/>
            <person name="Cichocki N."/>
            <person name="Veneault-Fourrey C."/>
            <person name="LaButti K."/>
            <person name="Lindquist E.A."/>
            <person name="Lipzen A."/>
            <person name="Lundell T."/>
            <person name="Morin E."/>
            <person name="Murat C."/>
            <person name="Sun H."/>
            <person name="Tunlid A."/>
            <person name="Henrissat B."/>
            <person name="Grigoriev I.V."/>
            <person name="Hibbett D.S."/>
            <person name="Martin F."/>
            <person name="Nordberg H.P."/>
            <person name="Cantor M.N."/>
            <person name="Hua S.X."/>
        </authorList>
    </citation>
    <scope>NUCLEOTIDE SEQUENCE [LARGE SCALE GENOMIC DNA]</scope>
    <source>
        <strain evidence="2 3">LaAM-08-1</strain>
    </source>
</reference>
<dbReference type="AlphaFoldDB" id="A0A0C9WIC9"/>
<proteinExistence type="predicted"/>
<organism evidence="2 3">
    <name type="scientific">Laccaria amethystina LaAM-08-1</name>
    <dbReference type="NCBI Taxonomy" id="1095629"/>
    <lineage>
        <taxon>Eukaryota</taxon>
        <taxon>Fungi</taxon>
        <taxon>Dikarya</taxon>
        <taxon>Basidiomycota</taxon>
        <taxon>Agaricomycotina</taxon>
        <taxon>Agaricomycetes</taxon>
        <taxon>Agaricomycetidae</taxon>
        <taxon>Agaricales</taxon>
        <taxon>Agaricineae</taxon>
        <taxon>Hydnangiaceae</taxon>
        <taxon>Laccaria</taxon>
    </lineage>
</organism>
<keyword evidence="3" id="KW-1185">Reference proteome</keyword>
<dbReference type="HOGENOM" id="CLU_1175592_0_0_1"/>